<dbReference type="OrthoDB" id="141480at2"/>
<feature type="transmembrane region" description="Helical" evidence="5">
    <location>
        <begin position="238"/>
        <end position="266"/>
    </location>
</feature>
<feature type="transmembrane region" description="Helical" evidence="5">
    <location>
        <begin position="97"/>
        <end position="122"/>
    </location>
</feature>
<organism evidence="6 7">
    <name type="scientific">Labedella populi</name>
    <dbReference type="NCBI Taxonomy" id="2498850"/>
    <lineage>
        <taxon>Bacteria</taxon>
        <taxon>Bacillati</taxon>
        <taxon>Actinomycetota</taxon>
        <taxon>Actinomycetes</taxon>
        <taxon>Micrococcales</taxon>
        <taxon>Microbacteriaceae</taxon>
        <taxon>Labedella</taxon>
    </lineage>
</organism>
<name>A0A444Q3U3_9MICO</name>
<dbReference type="Pfam" id="PF01566">
    <property type="entry name" value="Nramp"/>
    <property type="match status" value="1"/>
</dbReference>
<dbReference type="PANTHER" id="PTHR11706:SF2">
    <property type="entry name" value="TRANSPORTER PROTEIN"/>
    <property type="match status" value="1"/>
</dbReference>
<dbReference type="GO" id="GO:0015086">
    <property type="term" value="F:cadmium ion transmembrane transporter activity"/>
    <property type="evidence" value="ECO:0007669"/>
    <property type="project" value="TreeGrafter"/>
</dbReference>
<feature type="transmembrane region" description="Helical" evidence="5">
    <location>
        <begin position="324"/>
        <end position="342"/>
    </location>
</feature>
<feature type="transmembrane region" description="Helical" evidence="5">
    <location>
        <begin position="286"/>
        <end position="312"/>
    </location>
</feature>
<dbReference type="InterPro" id="IPR001046">
    <property type="entry name" value="NRAMP_fam"/>
</dbReference>
<keyword evidence="4 5" id="KW-0472">Membrane</keyword>
<feature type="transmembrane region" description="Helical" evidence="5">
    <location>
        <begin position="55"/>
        <end position="76"/>
    </location>
</feature>
<dbReference type="Gene3D" id="1.20.1740.10">
    <property type="entry name" value="Amino acid/polyamine transporter I"/>
    <property type="match status" value="1"/>
</dbReference>
<evidence type="ECO:0000256" key="2">
    <source>
        <dbReference type="ARBA" id="ARBA00022692"/>
    </source>
</evidence>
<dbReference type="GO" id="GO:0005886">
    <property type="term" value="C:plasma membrane"/>
    <property type="evidence" value="ECO:0007669"/>
    <property type="project" value="TreeGrafter"/>
</dbReference>
<keyword evidence="3 5" id="KW-1133">Transmembrane helix</keyword>
<evidence type="ECO:0000256" key="3">
    <source>
        <dbReference type="ARBA" id="ARBA00022989"/>
    </source>
</evidence>
<comment type="caution">
    <text evidence="6">The sequence shown here is derived from an EMBL/GenBank/DDBJ whole genome shotgun (WGS) entry which is preliminary data.</text>
</comment>
<reference evidence="6 7" key="1">
    <citation type="submission" date="2018-12" db="EMBL/GenBank/DDBJ databases">
        <authorList>
            <person name="Li F."/>
        </authorList>
    </citation>
    <scope>NUCLEOTIDE SEQUENCE [LARGE SCALE GENOMIC DNA]</scope>
    <source>
        <strain evidence="6 7">8H24J-4-2</strain>
    </source>
</reference>
<dbReference type="PANTHER" id="PTHR11706">
    <property type="entry name" value="SOLUTE CARRIER PROTEIN FAMILY 11 MEMBER"/>
    <property type="match status" value="1"/>
</dbReference>
<feature type="transmembrane region" description="Helical" evidence="5">
    <location>
        <begin position="348"/>
        <end position="375"/>
    </location>
</feature>
<evidence type="ECO:0000313" key="7">
    <source>
        <dbReference type="Proteomes" id="UP000288603"/>
    </source>
</evidence>
<feature type="transmembrane region" description="Helical" evidence="5">
    <location>
        <begin position="387"/>
        <end position="414"/>
    </location>
</feature>
<keyword evidence="2 5" id="KW-0812">Transmembrane</keyword>
<dbReference type="AlphaFoldDB" id="A0A444Q3U3"/>
<feature type="transmembrane region" description="Helical" evidence="5">
    <location>
        <begin position="134"/>
        <end position="152"/>
    </location>
</feature>
<dbReference type="Proteomes" id="UP000288603">
    <property type="component" value="Unassembled WGS sequence"/>
</dbReference>
<dbReference type="GO" id="GO:0034755">
    <property type="term" value="P:iron ion transmembrane transport"/>
    <property type="evidence" value="ECO:0007669"/>
    <property type="project" value="TreeGrafter"/>
</dbReference>
<protein>
    <submittedName>
        <fullName evidence="6">Divalent metal cation transporter</fullName>
    </submittedName>
</protein>
<evidence type="ECO:0000313" key="6">
    <source>
        <dbReference type="EMBL" id="RWZ58434.1"/>
    </source>
</evidence>
<proteinExistence type="predicted"/>
<dbReference type="GO" id="GO:0005384">
    <property type="term" value="F:manganese ion transmembrane transporter activity"/>
    <property type="evidence" value="ECO:0007669"/>
    <property type="project" value="TreeGrafter"/>
</dbReference>
<evidence type="ECO:0000256" key="5">
    <source>
        <dbReference type="SAM" id="Phobius"/>
    </source>
</evidence>
<evidence type="ECO:0000256" key="4">
    <source>
        <dbReference type="ARBA" id="ARBA00023136"/>
    </source>
</evidence>
<dbReference type="EMBL" id="RZNC01000006">
    <property type="protein sequence ID" value="RWZ58434.1"/>
    <property type="molecule type" value="Genomic_DNA"/>
</dbReference>
<sequence length="416" mass="43076">MTESTTPAPASAEEITAFAKSRRRSLLGALFLMATSAIGPGFITQTATFTAQLGAAFAFGILASVLIDLAVQLNIWRMVTVTGKRASVLANEALRGSGYVLAVLIVLGGLVFNIGNIAGAGLGLNTLFGLDPKIGGVISAAIAIAIFLVKRAGVVIDRVVIVAGLAMIVLTVIVAIISQPPLGDAFRQTVWPDEINFATITTIVGGTVGGYITYAGAHKLLDSGTAGAEHIREVNRAALNGILVTGVMRYVLFLAILGVVASGVVLDTTGNPGAQAFQAAAGETGLRIFGAVFWIAAITSVIGAAYTSVSFLPVFSAKIAGRAADYWTVGFIIVSLAVYLSIGTAPATLLVFVGGLNGLILPIGLTLFMYIGWFRPRVLGGYRYPKWLLIIGTIAAVVTWYMAVNAVGPIFALVTG</sequence>
<feature type="transmembrane region" description="Helical" evidence="5">
    <location>
        <begin position="197"/>
        <end position="217"/>
    </location>
</feature>
<comment type="subcellular location">
    <subcellularLocation>
        <location evidence="1">Membrane</location>
        <topology evidence="1">Multi-pass membrane protein</topology>
    </subcellularLocation>
</comment>
<keyword evidence="7" id="KW-1185">Reference proteome</keyword>
<feature type="transmembrane region" description="Helical" evidence="5">
    <location>
        <begin position="26"/>
        <end position="43"/>
    </location>
</feature>
<feature type="transmembrane region" description="Helical" evidence="5">
    <location>
        <begin position="159"/>
        <end position="177"/>
    </location>
</feature>
<accession>A0A444Q3U3</accession>
<evidence type="ECO:0000256" key="1">
    <source>
        <dbReference type="ARBA" id="ARBA00004141"/>
    </source>
</evidence>
<dbReference type="RefSeq" id="WP_128499968.1">
    <property type="nucleotide sequence ID" value="NZ_RZNC01000006.1"/>
</dbReference>
<gene>
    <name evidence="6" type="ORF">ELQ92_14080</name>
</gene>